<reference evidence="1" key="1">
    <citation type="submission" date="2023-06" db="EMBL/GenBank/DDBJ databases">
        <title>Genome-scale phylogeny and comparative genomics of the fungal order Sordariales.</title>
        <authorList>
            <consortium name="Lawrence Berkeley National Laboratory"/>
            <person name="Hensen N."/>
            <person name="Bonometti L."/>
            <person name="Westerberg I."/>
            <person name="Brannstrom I.O."/>
            <person name="Guillou S."/>
            <person name="Cros-Aarteil S."/>
            <person name="Calhoun S."/>
            <person name="Haridas S."/>
            <person name="Kuo A."/>
            <person name="Mondo S."/>
            <person name="Pangilinan J."/>
            <person name="Riley R."/>
            <person name="Labutti K."/>
            <person name="Andreopoulos B."/>
            <person name="Lipzen A."/>
            <person name="Chen C."/>
            <person name="Yanf M."/>
            <person name="Daum C."/>
            <person name="Ng V."/>
            <person name="Clum A."/>
            <person name="Steindorff A."/>
            <person name="Ohm R."/>
            <person name="Martin F."/>
            <person name="Silar P."/>
            <person name="Natvig D."/>
            <person name="Lalanne C."/>
            <person name="Gautier V."/>
            <person name="Ament-Velasquez S.L."/>
            <person name="Kruys A."/>
            <person name="Hutchinson M.I."/>
            <person name="Powell A.J."/>
            <person name="Barry K."/>
            <person name="Miller A.N."/>
            <person name="Grigoriev I.V."/>
            <person name="Debuchy R."/>
            <person name="Gladieux P."/>
            <person name="Thoren M.H."/>
            <person name="Johannesson H."/>
        </authorList>
    </citation>
    <scope>NUCLEOTIDE SEQUENCE</scope>
    <source>
        <strain evidence="1">CBS 606.72</strain>
    </source>
</reference>
<dbReference type="AlphaFoldDB" id="A0AA39X2E5"/>
<protein>
    <submittedName>
        <fullName evidence="1">Uncharacterized protein</fullName>
    </submittedName>
</protein>
<proteinExistence type="predicted"/>
<evidence type="ECO:0000313" key="1">
    <source>
        <dbReference type="EMBL" id="KAK0625916.1"/>
    </source>
</evidence>
<keyword evidence="2" id="KW-1185">Reference proteome</keyword>
<dbReference type="EMBL" id="JAULSU010000002">
    <property type="protein sequence ID" value="KAK0625916.1"/>
    <property type="molecule type" value="Genomic_DNA"/>
</dbReference>
<dbReference type="Proteomes" id="UP001175000">
    <property type="component" value="Unassembled WGS sequence"/>
</dbReference>
<comment type="caution">
    <text evidence="1">The sequence shown here is derived from an EMBL/GenBank/DDBJ whole genome shotgun (WGS) entry which is preliminary data.</text>
</comment>
<gene>
    <name evidence="1" type="ORF">B0T14DRAFT_561873</name>
</gene>
<name>A0AA39X2E5_9PEZI</name>
<organism evidence="1 2">
    <name type="scientific">Immersiella caudata</name>
    <dbReference type="NCBI Taxonomy" id="314043"/>
    <lineage>
        <taxon>Eukaryota</taxon>
        <taxon>Fungi</taxon>
        <taxon>Dikarya</taxon>
        <taxon>Ascomycota</taxon>
        <taxon>Pezizomycotina</taxon>
        <taxon>Sordariomycetes</taxon>
        <taxon>Sordariomycetidae</taxon>
        <taxon>Sordariales</taxon>
        <taxon>Lasiosphaeriaceae</taxon>
        <taxon>Immersiella</taxon>
    </lineage>
</organism>
<sequence>MPSATRSRSTLRQVFENIDTNLYRDGFKSILQLKKIGIDEGQWAALDKQNRKKNCGKLVVEKWYEIWDVLFQAPLVPRAHGTQT</sequence>
<evidence type="ECO:0000313" key="2">
    <source>
        <dbReference type="Proteomes" id="UP001175000"/>
    </source>
</evidence>
<accession>A0AA39X2E5</accession>